<dbReference type="EMBL" id="SNXI01000001">
    <property type="protein sequence ID" value="TDP40590.1"/>
    <property type="molecule type" value="Genomic_DNA"/>
</dbReference>
<evidence type="ECO:0000313" key="9">
    <source>
        <dbReference type="EMBL" id="TDP40590.1"/>
    </source>
</evidence>
<reference evidence="9 10" key="1">
    <citation type="submission" date="2019-03" db="EMBL/GenBank/DDBJ databases">
        <title>Freshwater and sediment microbial communities from various areas in North America, analyzing microbe dynamics in response to fracking.</title>
        <authorList>
            <person name="Lamendella R."/>
        </authorList>
    </citation>
    <scope>NUCLEOTIDE SEQUENCE [LARGE SCALE GENOMIC DNA]</scope>
    <source>
        <strain evidence="9 10">18_TX</strain>
    </source>
</reference>
<dbReference type="InterPro" id="IPR006195">
    <property type="entry name" value="aa-tRNA-synth_II"/>
</dbReference>
<dbReference type="InterPro" id="IPR045864">
    <property type="entry name" value="aa-tRNA-synth_II/BPL/LPL"/>
</dbReference>
<dbReference type="SUPFAM" id="SSF55681">
    <property type="entry name" value="Class II aaRS and biotin synthetases"/>
    <property type="match status" value="1"/>
</dbReference>
<evidence type="ECO:0000259" key="8">
    <source>
        <dbReference type="PROSITE" id="PS50862"/>
    </source>
</evidence>
<dbReference type="Gene3D" id="3.30.930.10">
    <property type="entry name" value="Bira Bifunctional Protein, Domain 2"/>
    <property type="match status" value="1"/>
</dbReference>
<keyword evidence="3" id="KW-0028">Amino-acid biosynthesis</keyword>
<dbReference type="InterPro" id="IPR004618">
    <property type="entry name" value="AsnA"/>
</dbReference>
<dbReference type="PIRSF" id="PIRSF001555">
    <property type="entry name" value="Asp_ammon_ligase"/>
    <property type="match status" value="1"/>
</dbReference>
<keyword evidence="1" id="KW-0963">Cytoplasm</keyword>
<dbReference type="GO" id="GO:0005524">
    <property type="term" value="F:ATP binding"/>
    <property type="evidence" value="ECO:0007669"/>
    <property type="project" value="UniProtKB-KW"/>
</dbReference>
<keyword evidence="4" id="KW-0547">Nucleotide-binding</keyword>
<sequence length="355" mass="39959">MVFNDSRDYAKNDHTISLNDELRLMTRRTMTKTTYIKHQLQIQQVKTTFSQQLCQHLQLVPVQAPILSETGTGIQDDLAGHEQAVSVSVKAIPDKRFEVVHSLAKWKRHTLARYGFEPGEGILTDMRALRPDEDSLSAKHSVYVDQWDWEKVIDETQRSVAFLKQTVRQIYAALLATEASLAEQGGRTPLAEQVYFIDSEALAQQFPELSPKQRERKITRQHGSVFIMGIGGQLKEGQPHDVRAPDYDDWSTLSEEGFTGLNGDLLVWHDGLKDALELSSMGIRVDSTALLQQLELSCQQHRAELPWHQALLTGQLPLTIGGGIGQSRVVMQLLQLDHIAQAQCGVWPEKVKHAL</sequence>
<evidence type="ECO:0000256" key="7">
    <source>
        <dbReference type="NCBIfam" id="TIGR00669"/>
    </source>
</evidence>
<dbReference type="PROSITE" id="PS50862">
    <property type="entry name" value="AA_TRNA_LIGASE_II"/>
    <property type="match status" value="1"/>
</dbReference>
<feature type="domain" description="Aminoacyl-transfer RNA synthetases class-II family profile" evidence="8">
    <location>
        <begin position="43"/>
        <end position="348"/>
    </location>
</feature>
<evidence type="ECO:0000256" key="6">
    <source>
        <dbReference type="ARBA" id="ARBA00022888"/>
    </source>
</evidence>
<evidence type="ECO:0000256" key="5">
    <source>
        <dbReference type="ARBA" id="ARBA00022840"/>
    </source>
</evidence>
<name>A0A4R6PTK2_9GAMM</name>
<keyword evidence="10" id="KW-1185">Reference proteome</keyword>
<dbReference type="GO" id="GO:0004071">
    <property type="term" value="F:aspartate-ammonia ligase activity"/>
    <property type="evidence" value="ECO:0007669"/>
    <property type="project" value="UniProtKB-UniRule"/>
</dbReference>
<keyword evidence="6" id="KW-0061">Asparagine biosynthesis</keyword>
<dbReference type="EC" id="6.3.1.1" evidence="7"/>
<dbReference type="GO" id="GO:0006529">
    <property type="term" value="P:asparagine biosynthetic process"/>
    <property type="evidence" value="ECO:0007669"/>
    <property type="project" value="UniProtKB-UniRule"/>
</dbReference>
<dbReference type="NCBIfam" id="TIGR00669">
    <property type="entry name" value="asnA"/>
    <property type="match status" value="1"/>
</dbReference>
<evidence type="ECO:0000256" key="4">
    <source>
        <dbReference type="ARBA" id="ARBA00022741"/>
    </source>
</evidence>
<keyword evidence="2 9" id="KW-0436">Ligase</keyword>
<gene>
    <name evidence="9" type="ORF">DEU29_101134</name>
</gene>
<evidence type="ECO:0000256" key="3">
    <source>
        <dbReference type="ARBA" id="ARBA00022605"/>
    </source>
</evidence>
<proteinExistence type="predicted"/>
<dbReference type="AlphaFoldDB" id="A0A4R6PTK2"/>
<keyword evidence="5" id="KW-0067">ATP-binding</keyword>
<dbReference type="GO" id="GO:0005829">
    <property type="term" value="C:cytosol"/>
    <property type="evidence" value="ECO:0007669"/>
    <property type="project" value="TreeGrafter"/>
</dbReference>
<dbReference type="PANTHER" id="PTHR30073:SF5">
    <property type="entry name" value="ASPARTATE--AMMONIA LIGASE"/>
    <property type="match status" value="1"/>
</dbReference>
<evidence type="ECO:0000256" key="1">
    <source>
        <dbReference type="ARBA" id="ARBA00022490"/>
    </source>
</evidence>
<protein>
    <recommendedName>
        <fullName evidence="7">Aspartate--ammonia ligase</fullName>
        <ecNumber evidence="7">6.3.1.1</ecNumber>
    </recommendedName>
</protein>
<evidence type="ECO:0000256" key="2">
    <source>
        <dbReference type="ARBA" id="ARBA00022598"/>
    </source>
</evidence>
<accession>A0A4R6PTK2</accession>
<dbReference type="PANTHER" id="PTHR30073">
    <property type="entry name" value="ASPARTATE--AMMONIA LIGASE"/>
    <property type="match status" value="1"/>
</dbReference>
<dbReference type="Pfam" id="PF03590">
    <property type="entry name" value="AsnA"/>
    <property type="match status" value="1"/>
</dbReference>
<comment type="caution">
    <text evidence="9">The sequence shown here is derived from an EMBL/GenBank/DDBJ whole genome shotgun (WGS) entry which is preliminary data.</text>
</comment>
<evidence type="ECO:0000313" key="10">
    <source>
        <dbReference type="Proteomes" id="UP000295531"/>
    </source>
</evidence>
<dbReference type="Proteomes" id="UP000295531">
    <property type="component" value="Unassembled WGS sequence"/>
</dbReference>
<organism evidence="9 10">
    <name type="scientific">Idiomarina aquatica</name>
    <dbReference type="NCBI Taxonomy" id="1327752"/>
    <lineage>
        <taxon>Bacteria</taxon>
        <taxon>Pseudomonadati</taxon>
        <taxon>Pseudomonadota</taxon>
        <taxon>Gammaproteobacteria</taxon>
        <taxon>Alteromonadales</taxon>
        <taxon>Idiomarinaceae</taxon>
        <taxon>Idiomarina</taxon>
    </lineage>
</organism>